<reference evidence="2 3" key="1">
    <citation type="journal article" date="2023" name="Sci. Data">
        <title>Genome assembly of the Korean intertidal mud-creeper Batillaria attramentaria.</title>
        <authorList>
            <person name="Patra A.K."/>
            <person name="Ho P.T."/>
            <person name="Jun S."/>
            <person name="Lee S.J."/>
            <person name="Kim Y."/>
            <person name="Won Y.J."/>
        </authorList>
    </citation>
    <scope>NUCLEOTIDE SEQUENCE [LARGE SCALE GENOMIC DNA]</scope>
    <source>
        <strain evidence="2">Wonlab-2016</strain>
    </source>
</reference>
<accession>A0ABD0KR14</accession>
<protein>
    <submittedName>
        <fullName evidence="2">Uncharacterized protein</fullName>
    </submittedName>
</protein>
<evidence type="ECO:0000256" key="1">
    <source>
        <dbReference type="SAM" id="MobiDB-lite"/>
    </source>
</evidence>
<dbReference type="AlphaFoldDB" id="A0ABD0KR14"/>
<evidence type="ECO:0000313" key="3">
    <source>
        <dbReference type="Proteomes" id="UP001519460"/>
    </source>
</evidence>
<organism evidence="2 3">
    <name type="scientific">Batillaria attramentaria</name>
    <dbReference type="NCBI Taxonomy" id="370345"/>
    <lineage>
        <taxon>Eukaryota</taxon>
        <taxon>Metazoa</taxon>
        <taxon>Spiralia</taxon>
        <taxon>Lophotrochozoa</taxon>
        <taxon>Mollusca</taxon>
        <taxon>Gastropoda</taxon>
        <taxon>Caenogastropoda</taxon>
        <taxon>Sorbeoconcha</taxon>
        <taxon>Cerithioidea</taxon>
        <taxon>Batillariidae</taxon>
        <taxon>Batillaria</taxon>
    </lineage>
</organism>
<feature type="region of interest" description="Disordered" evidence="1">
    <location>
        <begin position="1"/>
        <end position="33"/>
    </location>
</feature>
<keyword evidence="3" id="KW-1185">Reference proteome</keyword>
<sequence length="86" mass="9725">MRYGPDEKDNRPLDRKLHTRGLKQDLSGCRQADRQEDEYALRQNESVAAKQAASKSTHKNLQPDLSACQAEIMDALKASDIIRLQS</sequence>
<evidence type="ECO:0000313" key="2">
    <source>
        <dbReference type="EMBL" id="KAK7489526.1"/>
    </source>
</evidence>
<gene>
    <name evidence="2" type="ORF">BaRGS_00019160</name>
</gene>
<comment type="caution">
    <text evidence="2">The sequence shown here is derived from an EMBL/GenBank/DDBJ whole genome shotgun (WGS) entry which is preliminary data.</text>
</comment>
<name>A0ABD0KR14_9CAEN</name>
<feature type="compositionally biased region" description="Basic and acidic residues" evidence="1">
    <location>
        <begin position="1"/>
        <end position="16"/>
    </location>
</feature>
<proteinExistence type="predicted"/>
<dbReference type="Proteomes" id="UP001519460">
    <property type="component" value="Unassembled WGS sequence"/>
</dbReference>
<dbReference type="EMBL" id="JACVVK020000136">
    <property type="protein sequence ID" value="KAK7489526.1"/>
    <property type="molecule type" value="Genomic_DNA"/>
</dbReference>